<sequence length="266" mass="30392">MLAAVAASAIATKTMKKKKKMCEIPSTRCKVEQSSCIYIRELLDASSTSGNEDSSSNEDDSDVEMEDVSLNQRLNESRARGRPITKLKGKNGFLGQYFLFSKIRNSNEIGQNQIQGRAQTLRTTEKSQGMWTEKTWNFIVICASCDYSEPRVARPGGRTAEHRRCIARACNNPGENPWNFNFSLRWPHYCIITTIIVFTERETTSRLLLYYYKYIDESKTILISCRASRVEKFPKFRDTLIYPYDDDTASQIATSARRVNEEIAVV</sequence>
<evidence type="ECO:0000256" key="1">
    <source>
        <dbReference type="SAM" id="MobiDB-lite"/>
    </source>
</evidence>
<evidence type="ECO:0000313" key="3">
    <source>
        <dbReference type="Proteomes" id="UP000479190"/>
    </source>
</evidence>
<dbReference type="EMBL" id="CADCXV010001494">
    <property type="protein sequence ID" value="CAB0044822.1"/>
    <property type="molecule type" value="Genomic_DNA"/>
</dbReference>
<name>A0A6H5J548_9HYME</name>
<protein>
    <submittedName>
        <fullName evidence="2">Uncharacterized protein</fullName>
    </submittedName>
</protein>
<feature type="region of interest" description="Disordered" evidence="1">
    <location>
        <begin position="47"/>
        <end position="82"/>
    </location>
</feature>
<feature type="compositionally biased region" description="Acidic residues" evidence="1">
    <location>
        <begin position="55"/>
        <end position="67"/>
    </location>
</feature>
<dbReference type="AlphaFoldDB" id="A0A6H5J548"/>
<accession>A0A6H5J548</accession>
<dbReference type="Proteomes" id="UP000479190">
    <property type="component" value="Unassembled WGS sequence"/>
</dbReference>
<proteinExistence type="predicted"/>
<organism evidence="2 3">
    <name type="scientific">Trichogramma brassicae</name>
    <dbReference type="NCBI Taxonomy" id="86971"/>
    <lineage>
        <taxon>Eukaryota</taxon>
        <taxon>Metazoa</taxon>
        <taxon>Ecdysozoa</taxon>
        <taxon>Arthropoda</taxon>
        <taxon>Hexapoda</taxon>
        <taxon>Insecta</taxon>
        <taxon>Pterygota</taxon>
        <taxon>Neoptera</taxon>
        <taxon>Endopterygota</taxon>
        <taxon>Hymenoptera</taxon>
        <taxon>Apocrita</taxon>
        <taxon>Proctotrupomorpha</taxon>
        <taxon>Chalcidoidea</taxon>
        <taxon>Trichogrammatidae</taxon>
        <taxon>Trichogramma</taxon>
    </lineage>
</organism>
<keyword evidence="3" id="KW-1185">Reference proteome</keyword>
<reference evidence="2 3" key="1">
    <citation type="submission" date="2020-02" db="EMBL/GenBank/DDBJ databases">
        <authorList>
            <person name="Ferguson B K."/>
        </authorList>
    </citation>
    <scope>NUCLEOTIDE SEQUENCE [LARGE SCALE GENOMIC DNA]</scope>
</reference>
<gene>
    <name evidence="2" type="ORF">TBRA_LOCUS16404</name>
</gene>
<evidence type="ECO:0000313" key="2">
    <source>
        <dbReference type="EMBL" id="CAB0044822.1"/>
    </source>
</evidence>